<evidence type="ECO:0000313" key="4">
    <source>
        <dbReference type="EMBL" id="SHJ75111.1"/>
    </source>
</evidence>
<evidence type="ECO:0000313" key="5">
    <source>
        <dbReference type="Proteomes" id="UP000184387"/>
    </source>
</evidence>
<dbReference type="InterPro" id="IPR008258">
    <property type="entry name" value="Transglycosylase_SLT_dom_1"/>
</dbReference>
<organism evidence="4 5">
    <name type="scientific">Muricoccus roseus</name>
    <dbReference type="NCBI Taxonomy" id="198092"/>
    <lineage>
        <taxon>Bacteria</taxon>
        <taxon>Pseudomonadati</taxon>
        <taxon>Pseudomonadota</taxon>
        <taxon>Alphaproteobacteria</taxon>
        <taxon>Acetobacterales</taxon>
        <taxon>Roseomonadaceae</taxon>
        <taxon>Muricoccus</taxon>
    </lineage>
</organism>
<feature type="domain" description="Transglycosylase SLT" evidence="3">
    <location>
        <begin position="120"/>
        <end position="229"/>
    </location>
</feature>
<dbReference type="SUPFAM" id="SSF53955">
    <property type="entry name" value="Lysozyme-like"/>
    <property type="match status" value="1"/>
</dbReference>
<gene>
    <name evidence="4" type="ORF">SAMN02745194_03283</name>
</gene>
<dbReference type="Gene3D" id="1.10.530.10">
    <property type="match status" value="1"/>
</dbReference>
<dbReference type="STRING" id="198092.SAMN02745194_03283"/>
<evidence type="ECO:0000259" key="3">
    <source>
        <dbReference type="Pfam" id="PF01464"/>
    </source>
</evidence>
<dbReference type="InterPro" id="IPR023346">
    <property type="entry name" value="Lysozyme-like_dom_sf"/>
</dbReference>
<protein>
    <submittedName>
        <fullName evidence="4">Transglycosylase SLT domain-containing protein</fullName>
    </submittedName>
</protein>
<dbReference type="AlphaFoldDB" id="A0A1M6LVB5"/>
<reference evidence="4 5" key="1">
    <citation type="submission" date="2016-11" db="EMBL/GenBank/DDBJ databases">
        <authorList>
            <person name="Jaros S."/>
            <person name="Januszkiewicz K."/>
            <person name="Wedrychowicz H."/>
        </authorList>
    </citation>
    <scope>NUCLEOTIDE SEQUENCE [LARGE SCALE GENOMIC DNA]</scope>
    <source>
        <strain evidence="4 5">DSM 14916</strain>
    </source>
</reference>
<dbReference type="EMBL" id="FQZF01000019">
    <property type="protein sequence ID" value="SHJ75111.1"/>
    <property type="molecule type" value="Genomic_DNA"/>
</dbReference>
<sequence length="282" mass="30368">MTSAPRLSAPPGRLPNAAFPCAMPRSAPPTRAGSPTRRRQSRVARAALASTLVISLGFMAAGCATADEPELASQPNPSPAQLPQNIRPVSLVSPGTTIRARPAVLRRTDLDSPRAACLDAVRQAELAHNIPEGLMVAISLAESGLHAHAMNIGGRAYYPDTPEEARRIYRAAPARSYVMAGCVQVNARVHARNSDWPLDPWRSADWGAGYLRQHYETYGNWADAIRRWNGAGNDKLACRVQAKLQVTNPDSDVLDNVRCGNTAIARERRNGAALLEIAEAAE</sequence>
<dbReference type="Pfam" id="PF01464">
    <property type="entry name" value="SLT"/>
    <property type="match status" value="1"/>
</dbReference>
<proteinExistence type="inferred from homology"/>
<accession>A0A1M6LVB5</accession>
<comment type="similarity">
    <text evidence="1">Belongs to the virb1 family.</text>
</comment>
<feature type="region of interest" description="Disordered" evidence="2">
    <location>
        <begin position="1"/>
        <end position="42"/>
    </location>
</feature>
<evidence type="ECO:0000256" key="2">
    <source>
        <dbReference type="SAM" id="MobiDB-lite"/>
    </source>
</evidence>
<evidence type="ECO:0000256" key="1">
    <source>
        <dbReference type="ARBA" id="ARBA00009387"/>
    </source>
</evidence>
<name>A0A1M6LVB5_9PROT</name>
<dbReference type="Proteomes" id="UP000184387">
    <property type="component" value="Unassembled WGS sequence"/>
</dbReference>
<keyword evidence="5" id="KW-1185">Reference proteome</keyword>